<dbReference type="STRING" id="1123285.SAMN05660235_02484"/>
<dbReference type="InterPro" id="IPR058031">
    <property type="entry name" value="AAA_lid_NorR"/>
</dbReference>
<reference evidence="8" key="1">
    <citation type="submission" date="2016-10" db="EMBL/GenBank/DDBJ databases">
        <authorList>
            <person name="Varghese N."/>
            <person name="Submissions S."/>
        </authorList>
    </citation>
    <scope>NUCLEOTIDE SEQUENCE [LARGE SCALE GENOMIC DNA]</scope>
    <source>
        <strain evidence="8">DSM 23256</strain>
    </source>
</reference>
<dbReference type="PANTHER" id="PTHR32071:SF57">
    <property type="entry name" value="C4-DICARBOXYLATE TRANSPORT TRANSCRIPTIONAL REGULATORY PROTEIN DCTD"/>
    <property type="match status" value="1"/>
</dbReference>
<dbReference type="Gene3D" id="3.40.50.300">
    <property type="entry name" value="P-loop containing nucleotide triphosphate hydrolases"/>
    <property type="match status" value="1"/>
</dbReference>
<evidence type="ECO:0000313" key="7">
    <source>
        <dbReference type="EMBL" id="SDF71082.1"/>
    </source>
</evidence>
<dbReference type="PROSITE" id="PS00688">
    <property type="entry name" value="SIGMA54_INTERACT_3"/>
    <property type="match status" value="1"/>
</dbReference>
<evidence type="ECO:0000256" key="4">
    <source>
        <dbReference type="ARBA" id="ARBA00023125"/>
    </source>
</evidence>
<dbReference type="InterPro" id="IPR009215">
    <property type="entry name" value="TIM-br_IGPS-like"/>
</dbReference>
<accession>A0A1G7NAU5</accession>
<dbReference type="GO" id="GO:0005524">
    <property type="term" value="F:ATP binding"/>
    <property type="evidence" value="ECO:0007669"/>
    <property type="project" value="UniProtKB-KW"/>
</dbReference>
<keyword evidence="3" id="KW-0805">Transcription regulation</keyword>
<organism evidence="7 8">
    <name type="scientific">Sporolituus thermophilus DSM 23256</name>
    <dbReference type="NCBI Taxonomy" id="1123285"/>
    <lineage>
        <taxon>Bacteria</taxon>
        <taxon>Bacillati</taxon>
        <taxon>Bacillota</taxon>
        <taxon>Negativicutes</taxon>
        <taxon>Selenomonadales</taxon>
        <taxon>Sporomusaceae</taxon>
        <taxon>Sporolituus</taxon>
    </lineage>
</organism>
<dbReference type="InterPro" id="IPR002197">
    <property type="entry name" value="HTH_Fis"/>
</dbReference>
<dbReference type="AlphaFoldDB" id="A0A1G7NAU5"/>
<gene>
    <name evidence="7" type="ORF">SAMN05660235_02484</name>
</gene>
<dbReference type="Proteomes" id="UP000243333">
    <property type="component" value="Unassembled WGS sequence"/>
</dbReference>
<dbReference type="InterPro" id="IPR003593">
    <property type="entry name" value="AAA+_ATPase"/>
</dbReference>
<dbReference type="Gene3D" id="1.10.8.60">
    <property type="match status" value="1"/>
</dbReference>
<dbReference type="InterPro" id="IPR015813">
    <property type="entry name" value="Pyrv/PenolPyrv_kinase-like_dom"/>
</dbReference>
<dbReference type="OrthoDB" id="247151at2"/>
<dbReference type="InterPro" id="IPR013785">
    <property type="entry name" value="Aldolase_TIM"/>
</dbReference>
<dbReference type="CDD" id="cd00009">
    <property type="entry name" value="AAA"/>
    <property type="match status" value="1"/>
</dbReference>
<dbReference type="GO" id="GO:0006355">
    <property type="term" value="P:regulation of DNA-templated transcription"/>
    <property type="evidence" value="ECO:0007669"/>
    <property type="project" value="InterPro"/>
</dbReference>
<dbReference type="Pfam" id="PF00158">
    <property type="entry name" value="Sigma54_activat"/>
    <property type="match status" value="1"/>
</dbReference>
<evidence type="ECO:0000256" key="2">
    <source>
        <dbReference type="ARBA" id="ARBA00022840"/>
    </source>
</evidence>
<keyword evidence="5" id="KW-0804">Transcription</keyword>
<keyword evidence="2" id="KW-0067">ATP-binding</keyword>
<protein>
    <submittedName>
        <fullName evidence="7">DNA-binding transcriptional response regulator, NtrC family, contains REC, AAA-type ATPase, and a Fis-type DNA-binding domains</fullName>
    </submittedName>
</protein>
<dbReference type="PRINTS" id="PR01590">
    <property type="entry name" value="HTHFIS"/>
</dbReference>
<dbReference type="InterPro" id="IPR027417">
    <property type="entry name" value="P-loop_NTPase"/>
</dbReference>
<keyword evidence="4 7" id="KW-0238">DNA-binding</keyword>
<name>A0A1G7NAU5_9FIRM</name>
<dbReference type="RefSeq" id="WP_093691324.1">
    <property type="nucleotide sequence ID" value="NZ_FNBU01000023.1"/>
</dbReference>
<dbReference type="GO" id="GO:0003824">
    <property type="term" value="F:catalytic activity"/>
    <property type="evidence" value="ECO:0007669"/>
    <property type="project" value="InterPro"/>
</dbReference>
<dbReference type="Gene3D" id="3.20.20.70">
    <property type="entry name" value="Aldolase class I"/>
    <property type="match status" value="1"/>
</dbReference>
<keyword evidence="1" id="KW-0547">Nucleotide-binding</keyword>
<dbReference type="InterPro" id="IPR002078">
    <property type="entry name" value="Sigma_54_int"/>
</dbReference>
<evidence type="ECO:0000313" key="8">
    <source>
        <dbReference type="Proteomes" id="UP000243333"/>
    </source>
</evidence>
<dbReference type="InterPro" id="IPR009057">
    <property type="entry name" value="Homeodomain-like_sf"/>
</dbReference>
<dbReference type="SMART" id="SM00382">
    <property type="entry name" value="AAA"/>
    <property type="match status" value="1"/>
</dbReference>
<dbReference type="SUPFAM" id="SSF46689">
    <property type="entry name" value="Homeodomain-like"/>
    <property type="match status" value="1"/>
</dbReference>
<dbReference type="Pfam" id="PF02954">
    <property type="entry name" value="HTH_8"/>
    <property type="match status" value="1"/>
</dbReference>
<dbReference type="FunFam" id="3.40.50.300:FF:000006">
    <property type="entry name" value="DNA-binding transcriptional regulator NtrC"/>
    <property type="match status" value="1"/>
</dbReference>
<keyword evidence="8" id="KW-1185">Reference proteome</keyword>
<dbReference type="InterPro" id="IPR025662">
    <property type="entry name" value="Sigma_54_int_dom_ATP-bd_1"/>
</dbReference>
<dbReference type="InterPro" id="IPR025944">
    <property type="entry name" value="Sigma_54_int_dom_CS"/>
</dbReference>
<dbReference type="SUPFAM" id="SSF51621">
    <property type="entry name" value="Phosphoenolpyruvate/pyruvate domain"/>
    <property type="match status" value="1"/>
</dbReference>
<evidence type="ECO:0000259" key="6">
    <source>
        <dbReference type="PROSITE" id="PS50045"/>
    </source>
</evidence>
<evidence type="ECO:0000256" key="1">
    <source>
        <dbReference type="ARBA" id="ARBA00022741"/>
    </source>
</evidence>
<evidence type="ECO:0000256" key="5">
    <source>
        <dbReference type="ARBA" id="ARBA00023163"/>
    </source>
</evidence>
<dbReference type="Pfam" id="PF25601">
    <property type="entry name" value="AAA_lid_14"/>
    <property type="match status" value="1"/>
</dbReference>
<dbReference type="Pfam" id="PF09370">
    <property type="entry name" value="PEP_hydrolase"/>
    <property type="match status" value="1"/>
</dbReference>
<dbReference type="PROSITE" id="PS50045">
    <property type="entry name" value="SIGMA54_INTERACT_4"/>
    <property type="match status" value="1"/>
</dbReference>
<dbReference type="GO" id="GO:0043565">
    <property type="term" value="F:sequence-specific DNA binding"/>
    <property type="evidence" value="ECO:0007669"/>
    <property type="project" value="InterPro"/>
</dbReference>
<dbReference type="Gene3D" id="1.10.10.60">
    <property type="entry name" value="Homeodomain-like"/>
    <property type="match status" value="1"/>
</dbReference>
<proteinExistence type="predicted"/>
<dbReference type="PROSITE" id="PS00675">
    <property type="entry name" value="SIGMA54_INTERACT_1"/>
    <property type="match status" value="1"/>
</dbReference>
<feature type="domain" description="Sigma-54 factor interaction" evidence="6">
    <location>
        <begin position="295"/>
        <end position="524"/>
    </location>
</feature>
<dbReference type="InterPro" id="IPR025943">
    <property type="entry name" value="Sigma_54_int_dom_ATP-bd_2"/>
</dbReference>
<evidence type="ECO:0000256" key="3">
    <source>
        <dbReference type="ARBA" id="ARBA00023015"/>
    </source>
</evidence>
<dbReference type="PROSITE" id="PS00676">
    <property type="entry name" value="SIGMA54_INTERACT_2"/>
    <property type="match status" value="1"/>
</dbReference>
<dbReference type="SUPFAM" id="SSF52540">
    <property type="entry name" value="P-loop containing nucleoside triphosphate hydrolases"/>
    <property type="match status" value="1"/>
</dbReference>
<dbReference type="PANTHER" id="PTHR32071">
    <property type="entry name" value="TRANSCRIPTIONAL REGULATORY PROTEIN"/>
    <property type="match status" value="1"/>
</dbReference>
<sequence>MFTRAEIIKKLRENITLHRPIIGVAVGSGFSAQQAAAGGADFLLVLNAGRFRAAGVSSLAALMPFANSNELVFDVGCKEILPRVKNTPVVFGVCATDPTTDHDSLIASIIKNGFHGVNNFPTVGLIDGVLRSALEAEGLGFDREVAFMARAVDAGLFTVAFVFDPLQAQKMARAGVDIVCAHLGFTAGGRTGIKSALPLEDGLKLAGEIFAAVDAENSRAIKMVYGGPIITPQEADFFYANTGAVGYIGGSAFERIPAETKIEEITGQFKSIATLQKENESLRRELRKKKNYDDIVGQSRIMQQMFEIVSKVADKDINVLVCGESGTGKELVVKAIHSNSPRFNQPFIKVNCAAIPETLLESELFGHEKGAFTGATRQRLGLFEMAHKGTLFLDEIGEMSLSVQAKLLRAIQQQEFQRVGGSKTIKVDVRIICATNMDLHNAVAQGRFREDLYYRLNVVTIRTPPLRSHKEDIPLLVNFFLGKIREKFKRDIRRLTPRALDALLAYDWPGNVRELEHTLESAAVLCDHDYIDIQDLPAHLHLADAVDATPRSKIIANARQNSAMLEQQLIAEALAKFAWHRGKAAAYLGITRRTLYNKIKKYGLEDGRSGQ</sequence>
<dbReference type="EMBL" id="FNBU01000023">
    <property type="protein sequence ID" value="SDF71082.1"/>
    <property type="molecule type" value="Genomic_DNA"/>
</dbReference>